<dbReference type="Proteomes" id="UP000030706">
    <property type="component" value="Unassembled WGS sequence"/>
</dbReference>
<dbReference type="AlphaFoldDB" id="A0A074XYW7"/>
<organism evidence="1 2">
    <name type="scientific">Aureobasidium pullulans EXF-150</name>
    <dbReference type="NCBI Taxonomy" id="1043002"/>
    <lineage>
        <taxon>Eukaryota</taxon>
        <taxon>Fungi</taxon>
        <taxon>Dikarya</taxon>
        <taxon>Ascomycota</taxon>
        <taxon>Pezizomycotina</taxon>
        <taxon>Dothideomycetes</taxon>
        <taxon>Dothideomycetidae</taxon>
        <taxon>Dothideales</taxon>
        <taxon>Saccotheciaceae</taxon>
        <taxon>Aureobasidium</taxon>
    </lineage>
</organism>
<accession>A0A074XYW7</accession>
<reference evidence="1 2" key="1">
    <citation type="journal article" date="2014" name="BMC Genomics">
        <title>Genome sequencing of four Aureobasidium pullulans varieties: biotechnological potential, stress tolerance, and description of new species.</title>
        <authorList>
            <person name="Gostin Ar C."/>
            <person name="Ohm R.A."/>
            <person name="Kogej T."/>
            <person name="Sonjak S."/>
            <person name="Turk M."/>
            <person name="Zajc J."/>
            <person name="Zalar P."/>
            <person name="Grube M."/>
            <person name="Sun H."/>
            <person name="Han J."/>
            <person name="Sharma A."/>
            <person name="Chiniquy J."/>
            <person name="Ngan C.Y."/>
            <person name="Lipzen A."/>
            <person name="Barry K."/>
            <person name="Grigoriev I.V."/>
            <person name="Gunde-Cimerman N."/>
        </authorList>
    </citation>
    <scope>NUCLEOTIDE SEQUENCE [LARGE SCALE GENOMIC DNA]</scope>
    <source>
        <strain evidence="1 2">EXF-150</strain>
    </source>
</reference>
<gene>
    <name evidence="1" type="ORF">M438DRAFT_122841</name>
</gene>
<keyword evidence="2" id="KW-1185">Reference proteome</keyword>
<dbReference type="OrthoDB" id="3911836at2759"/>
<dbReference type="RefSeq" id="XP_029756083.1">
    <property type="nucleotide sequence ID" value="XM_029898760.1"/>
</dbReference>
<sequence length="157" mass="17619">MFLSQCCFSINACLKARATTMPSSSDHDTAKERSVMYTYLRADVRLHHASQDHMRFHLLAAFSAILEMEETDLEYTLEDNVGHELVLKEEDQIMSWRDGSKSALVQSAAEIVEDCARDVAGAFGVDQQRVLFELANHMFGAAKDLKSYVVLDVIALD</sequence>
<dbReference type="EMBL" id="KL585002">
    <property type="protein sequence ID" value="KEQ79896.1"/>
    <property type="molecule type" value="Genomic_DNA"/>
</dbReference>
<proteinExistence type="predicted"/>
<evidence type="ECO:0000313" key="2">
    <source>
        <dbReference type="Proteomes" id="UP000030706"/>
    </source>
</evidence>
<protein>
    <submittedName>
        <fullName evidence="1">Uncharacterized protein</fullName>
    </submittedName>
</protein>
<dbReference type="GeneID" id="40741066"/>
<dbReference type="HOGENOM" id="CLU_1677501_0_0_1"/>
<evidence type="ECO:0000313" key="1">
    <source>
        <dbReference type="EMBL" id="KEQ79896.1"/>
    </source>
</evidence>
<name>A0A074XYW7_AURPU</name>